<comment type="similarity">
    <text evidence="3">Belongs to the FliM family.</text>
</comment>
<dbReference type="Pfam" id="PF01052">
    <property type="entry name" value="FliMN_C"/>
    <property type="match status" value="1"/>
</dbReference>
<dbReference type="GO" id="GO:0009425">
    <property type="term" value="C:bacterial-type flagellum basal body"/>
    <property type="evidence" value="ECO:0007669"/>
    <property type="project" value="UniProtKB-SubCell"/>
</dbReference>
<evidence type="ECO:0000256" key="9">
    <source>
        <dbReference type="ARBA" id="ARBA00023143"/>
    </source>
</evidence>
<dbReference type="Pfam" id="PF02154">
    <property type="entry name" value="FliM"/>
    <property type="match status" value="1"/>
</dbReference>
<comment type="function">
    <text evidence="10">FliM is one of three proteins (FliG, FliN, FliM) that forms the rotor-mounted switch complex (C ring), located at the base of the basal body. This complex interacts with the CheY and CheZ chemotaxis proteins, in addition to contacting components of the motor that determine the direction of flagellar rotation.</text>
</comment>
<evidence type="ECO:0000256" key="8">
    <source>
        <dbReference type="ARBA" id="ARBA00023136"/>
    </source>
</evidence>
<comment type="caution">
    <text evidence="13">The sequence shown here is derived from an EMBL/GenBank/DDBJ whole genome shotgun (WGS) entry which is preliminary data.</text>
</comment>
<dbReference type="NCBIfam" id="TIGR01397">
    <property type="entry name" value="fliM_switch"/>
    <property type="match status" value="1"/>
</dbReference>
<dbReference type="CDD" id="cd17908">
    <property type="entry name" value="FliM"/>
    <property type="match status" value="1"/>
</dbReference>
<comment type="subcellular location">
    <subcellularLocation>
        <location evidence="1">Bacterial flagellum basal body</location>
    </subcellularLocation>
    <subcellularLocation>
        <location evidence="2">Cell membrane</location>
        <topology evidence="2">Peripheral membrane protein</topology>
    </subcellularLocation>
</comment>
<name>A0AA41UIZ4_9BACT</name>
<dbReference type="RefSeq" id="WP_246908454.1">
    <property type="nucleotide sequence ID" value="NZ_JALJRB010000012.1"/>
</dbReference>
<dbReference type="SUPFAM" id="SSF101801">
    <property type="entry name" value="Surface presentation of antigens (SPOA)"/>
    <property type="match status" value="1"/>
</dbReference>
<dbReference type="GO" id="GO:0003774">
    <property type="term" value="F:cytoskeletal motor activity"/>
    <property type="evidence" value="ECO:0007669"/>
    <property type="project" value="InterPro"/>
</dbReference>
<evidence type="ECO:0000313" key="14">
    <source>
        <dbReference type="Proteomes" id="UP001165427"/>
    </source>
</evidence>
<keyword evidence="9" id="KW-0975">Bacterial flagellum</keyword>
<reference evidence="13" key="1">
    <citation type="submission" date="2022-04" db="EMBL/GenBank/DDBJ databases">
        <title>Desulfatitalea alkaliphila sp. nov., a novel anaerobic sulfate-reducing bacterium isolated from terrestrial mud volcano, Taman Peninsula, Russia.</title>
        <authorList>
            <person name="Khomyakova M.A."/>
            <person name="Merkel A.Y."/>
            <person name="Slobodkin A.I."/>
        </authorList>
    </citation>
    <scope>NUCLEOTIDE SEQUENCE</scope>
    <source>
        <strain evidence="13">M08but</strain>
    </source>
</reference>
<keyword evidence="5" id="KW-1003">Cell membrane</keyword>
<evidence type="ECO:0000256" key="10">
    <source>
        <dbReference type="ARBA" id="ARBA00025044"/>
    </source>
</evidence>
<sequence length="328" mass="36939">MAEQILSQEEIDALLSAMDSGEVELEEPAKAKKDKVEVRPYDLTSQSLMLRDQFDALDEVYDKFVNLLNVGLTGSLQRAIEVKQVSKEIVKFGEFLHAFSNPTGFSIYSMEPFIGSALLAVEPNLCFALIDCMFGGLGKPLAKVREFTQIEQRMLSRFYNDVLVELERAWQVAYTIKVVQKKNETKPEFVNLVNPGDLVLIFVFSVSGEEFTGNIHICTPFLMLEPFKDKLSSRYLREKDRAHAFRRQLTSLLKDTRVNLVAELGKTVFTIGKILELEKEDIIKINTGPQDPVVLKVQGTPKYLGMPGIVKGNRAVQISALIQKDEGE</sequence>
<keyword evidence="8" id="KW-0472">Membrane</keyword>
<dbReference type="InterPro" id="IPR036429">
    <property type="entry name" value="SpoA-like_sf"/>
</dbReference>
<evidence type="ECO:0000256" key="11">
    <source>
        <dbReference type="NCBIfam" id="TIGR01397"/>
    </source>
</evidence>
<evidence type="ECO:0000256" key="4">
    <source>
        <dbReference type="ARBA" id="ARBA00021898"/>
    </source>
</evidence>
<dbReference type="GO" id="GO:0050918">
    <property type="term" value="P:positive chemotaxis"/>
    <property type="evidence" value="ECO:0007669"/>
    <property type="project" value="TreeGrafter"/>
</dbReference>
<keyword evidence="13" id="KW-0969">Cilium</keyword>
<evidence type="ECO:0000256" key="7">
    <source>
        <dbReference type="ARBA" id="ARBA00022779"/>
    </source>
</evidence>
<dbReference type="PIRSF" id="PIRSF002888">
    <property type="entry name" value="FliM"/>
    <property type="match status" value="1"/>
</dbReference>
<keyword evidence="13" id="KW-0966">Cell projection</keyword>
<evidence type="ECO:0000256" key="6">
    <source>
        <dbReference type="ARBA" id="ARBA00022500"/>
    </source>
</evidence>
<keyword evidence="7" id="KW-0283">Flagellar rotation</keyword>
<dbReference type="GO" id="GO:0071978">
    <property type="term" value="P:bacterial-type flagellum-dependent swarming motility"/>
    <property type="evidence" value="ECO:0007669"/>
    <property type="project" value="TreeGrafter"/>
</dbReference>
<dbReference type="PANTHER" id="PTHR30034">
    <property type="entry name" value="FLAGELLAR MOTOR SWITCH PROTEIN FLIM"/>
    <property type="match status" value="1"/>
</dbReference>
<evidence type="ECO:0000256" key="5">
    <source>
        <dbReference type="ARBA" id="ARBA00022475"/>
    </source>
</evidence>
<evidence type="ECO:0000256" key="1">
    <source>
        <dbReference type="ARBA" id="ARBA00004117"/>
    </source>
</evidence>
<keyword evidence="14" id="KW-1185">Reference proteome</keyword>
<dbReference type="InterPro" id="IPR001543">
    <property type="entry name" value="FliN-like_C"/>
</dbReference>
<evidence type="ECO:0000259" key="12">
    <source>
        <dbReference type="Pfam" id="PF01052"/>
    </source>
</evidence>
<dbReference type="PANTHER" id="PTHR30034:SF6">
    <property type="entry name" value="YOP PROTEINS TRANSLOCATION PROTEIN Q"/>
    <property type="match status" value="1"/>
</dbReference>
<evidence type="ECO:0000313" key="13">
    <source>
        <dbReference type="EMBL" id="MCJ8501300.1"/>
    </source>
</evidence>
<evidence type="ECO:0000256" key="3">
    <source>
        <dbReference type="ARBA" id="ARBA00011049"/>
    </source>
</evidence>
<evidence type="ECO:0000256" key="2">
    <source>
        <dbReference type="ARBA" id="ARBA00004202"/>
    </source>
</evidence>
<dbReference type="SUPFAM" id="SSF103039">
    <property type="entry name" value="CheC-like"/>
    <property type="match status" value="1"/>
</dbReference>
<dbReference type="PRINTS" id="PR00955">
    <property type="entry name" value="FLGMOTORFLIM"/>
</dbReference>
<dbReference type="InterPro" id="IPR028976">
    <property type="entry name" value="CheC-like_sf"/>
</dbReference>
<protein>
    <recommendedName>
        <fullName evidence="4 11">Flagellar motor switch protein FliM</fullName>
    </recommendedName>
</protein>
<proteinExistence type="inferred from homology"/>
<dbReference type="Gene3D" id="3.40.1550.10">
    <property type="entry name" value="CheC-like"/>
    <property type="match status" value="1"/>
</dbReference>
<feature type="domain" description="Flagellar motor switch protein FliN-like C-terminal" evidence="12">
    <location>
        <begin position="252"/>
        <end position="322"/>
    </location>
</feature>
<keyword evidence="6" id="KW-0145">Chemotaxis</keyword>
<dbReference type="EMBL" id="JALJRB010000012">
    <property type="protein sequence ID" value="MCJ8501300.1"/>
    <property type="molecule type" value="Genomic_DNA"/>
</dbReference>
<dbReference type="InterPro" id="IPR001689">
    <property type="entry name" value="Flag_FliM"/>
</dbReference>
<organism evidence="13 14">
    <name type="scientific">Desulfatitalea alkaliphila</name>
    <dbReference type="NCBI Taxonomy" id="2929485"/>
    <lineage>
        <taxon>Bacteria</taxon>
        <taxon>Pseudomonadati</taxon>
        <taxon>Thermodesulfobacteriota</taxon>
        <taxon>Desulfobacteria</taxon>
        <taxon>Desulfobacterales</taxon>
        <taxon>Desulfosarcinaceae</taxon>
        <taxon>Desulfatitalea</taxon>
    </lineage>
</organism>
<accession>A0AA41UIZ4</accession>
<dbReference type="AlphaFoldDB" id="A0AA41UIZ4"/>
<dbReference type="Gene3D" id="2.30.330.10">
    <property type="entry name" value="SpoA-like"/>
    <property type="match status" value="1"/>
</dbReference>
<dbReference type="GO" id="GO:0005886">
    <property type="term" value="C:plasma membrane"/>
    <property type="evidence" value="ECO:0007669"/>
    <property type="project" value="UniProtKB-SubCell"/>
</dbReference>
<gene>
    <name evidence="13" type="primary">fliM</name>
    <name evidence="13" type="ORF">MRX98_12015</name>
</gene>
<keyword evidence="13" id="KW-0282">Flagellum</keyword>
<dbReference type="Proteomes" id="UP001165427">
    <property type="component" value="Unassembled WGS sequence"/>
</dbReference>